<reference evidence="2 3" key="1">
    <citation type="submission" date="2017-12" db="EMBL/GenBank/DDBJ databases">
        <title>The genome sequence of Caulobacter flavus CGMCC1 15093.</title>
        <authorList>
            <person name="Gao J."/>
            <person name="Mao X."/>
            <person name="Sun J."/>
        </authorList>
    </citation>
    <scope>NUCLEOTIDE SEQUENCE [LARGE SCALE GENOMIC DNA]</scope>
    <source>
        <strain evidence="2 3">CGMCC1 15093</strain>
    </source>
</reference>
<accession>A0A2N5CX63</accession>
<evidence type="ECO:0000313" key="3">
    <source>
        <dbReference type="Proteomes" id="UP000234483"/>
    </source>
</evidence>
<evidence type="ECO:0000313" key="2">
    <source>
        <dbReference type="EMBL" id="PLR18398.1"/>
    </source>
</evidence>
<dbReference type="Proteomes" id="UP000234483">
    <property type="component" value="Unassembled WGS sequence"/>
</dbReference>
<dbReference type="OrthoDB" id="9978910at2"/>
<proteinExistence type="predicted"/>
<dbReference type="KEGG" id="cfh:C1707_15545"/>
<evidence type="ECO:0000313" key="1">
    <source>
        <dbReference type="EMBL" id="AYV47557.1"/>
    </source>
</evidence>
<protein>
    <submittedName>
        <fullName evidence="2">Uncharacterized protein</fullName>
    </submittedName>
</protein>
<name>A0A2N5CX63_9CAUL</name>
<reference evidence="1 4" key="2">
    <citation type="submission" date="2018-01" db="EMBL/GenBank/DDBJ databases">
        <title>Complete genome sequence of Caulobacter flavus RHGG3.</title>
        <authorList>
            <person name="Yang E."/>
        </authorList>
    </citation>
    <scope>NUCLEOTIDE SEQUENCE [LARGE SCALE GENOMIC DNA]</scope>
    <source>
        <strain evidence="1 4">RHGG3</strain>
    </source>
</reference>
<dbReference type="RefSeq" id="WP_101712207.1">
    <property type="nucleotide sequence ID" value="NZ_CP026100.1"/>
</dbReference>
<gene>
    <name evidence="1" type="ORF">C1707_15545</name>
    <name evidence="2" type="ORF">CFHF_06545</name>
</gene>
<sequence>MIEAGFRRCAEAIGVEGRIAVLASDCARALASLPADADPRWRARLENQQQRLLDPDLRVIVAVTTILAEETPALAPLVNGAVAQLVRIYPGFMPFHARLASIGGADATASVAA</sequence>
<organism evidence="2 3">
    <name type="scientific">Caulobacter flavus</name>
    <dbReference type="NCBI Taxonomy" id="1679497"/>
    <lineage>
        <taxon>Bacteria</taxon>
        <taxon>Pseudomonadati</taxon>
        <taxon>Pseudomonadota</taxon>
        <taxon>Alphaproteobacteria</taxon>
        <taxon>Caulobacterales</taxon>
        <taxon>Caulobacteraceae</taxon>
        <taxon>Caulobacter</taxon>
    </lineage>
</organism>
<dbReference type="EMBL" id="PJRQ01000011">
    <property type="protein sequence ID" value="PLR18398.1"/>
    <property type="molecule type" value="Genomic_DNA"/>
</dbReference>
<keyword evidence="4" id="KW-1185">Reference proteome</keyword>
<evidence type="ECO:0000313" key="4">
    <source>
        <dbReference type="Proteomes" id="UP000281192"/>
    </source>
</evidence>
<dbReference type="Proteomes" id="UP000281192">
    <property type="component" value="Chromosome"/>
</dbReference>
<dbReference type="AlphaFoldDB" id="A0A2N5CX63"/>
<dbReference type="EMBL" id="CP026100">
    <property type="protein sequence ID" value="AYV47557.1"/>
    <property type="molecule type" value="Genomic_DNA"/>
</dbReference>